<dbReference type="CDD" id="cd03713">
    <property type="entry name" value="EFG_mtEFG_C"/>
    <property type="match status" value="1"/>
</dbReference>
<dbReference type="RefSeq" id="WP_182843718.1">
    <property type="nucleotide sequence ID" value="NZ_BAAALP010000004.1"/>
</dbReference>
<evidence type="ECO:0000256" key="4">
    <source>
        <dbReference type="ARBA" id="ARBA00023134"/>
    </source>
</evidence>
<evidence type="ECO:0000256" key="1">
    <source>
        <dbReference type="ARBA" id="ARBA00022741"/>
    </source>
</evidence>
<proteinExistence type="predicted"/>
<accession>A0A7W3QLF5</accession>
<sequence>MDDPLLQIAIEPRSRNGRRRLAAAVRRLTGEDPSLPARVDEETGRAVIGGADERALTALADRIGAEAEVEAGRPRVVHRETIRRPAEGVEYVHARQAGCPSHFAKVRITVEPAGTPYEFVDESRADRIPREYVPAVDEGCREAMRRGVLAAGAMTGIRVILLGGAFHEIDSSARAYRIAGAGALRRAVRQAGPVLLEPVMLVRVAVPGEHADAVVADLGARRGLAEAARRPGGTTVEALVPLAEMLGYATDLHAMTAGRATYTMVLDSYAEAPENTA</sequence>
<evidence type="ECO:0000313" key="7">
    <source>
        <dbReference type="EMBL" id="MBA8951386.1"/>
    </source>
</evidence>
<dbReference type="FunFam" id="3.30.70.240:FF:000001">
    <property type="entry name" value="Elongation factor G"/>
    <property type="match status" value="1"/>
</dbReference>
<dbReference type="Proteomes" id="UP000572680">
    <property type="component" value="Unassembled WGS sequence"/>
</dbReference>
<protein>
    <submittedName>
        <fullName evidence="7">Translation elongation factor EF-G</fullName>
    </submittedName>
</protein>
<dbReference type="InterPro" id="IPR035647">
    <property type="entry name" value="EFG_III/V"/>
</dbReference>
<evidence type="ECO:0000256" key="2">
    <source>
        <dbReference type="ARBA" id="ARBA00022768"/>
    </source>
</evidence>
<dbReference type="InterPro" id="IPR014721">
    <property type="entry name" value="Ribsml_uS5_D2-typ_fold_subgr"/>
</dbReference>
<dbReference type="GO" id="GO:0003746">
    <property type="term" value="F:translation elongation factor activity"/>
    <property type="evidence" value="ECO:0007669"/>
    <property type="project" value="UniProtKB-KW"/>
</dbReference>
<evidence type="ECO:0000256" key="3">
    <source>
        <dbReference type="ARBA" id="ARBA00022917"/>
    </source>
</evidence>
<dbReference type="InterPro" id="IPR041095">
    <property type="entry name" value="EFG_II"/>
</dbReference>
<dbReference type="Pfam" id="PF00679">
    <property type="entry name" value="EFG_C"/>
    <property type="match status" value="1"/>
</dbReference>
<keyword evidence="2 7" id="KW-0251">Elongation factor</keyword>
<dbReference type="SMART" id="SM00889">
    <property type="entry name" value="EFG_IV"/>
    <property type="match status" value="1"/>
</dbReference>
<feature type="domain" description="Elongation factor EFG" evidence="5">
    <location>
        <begin position="194"/>
        <end position="277"/>
    </location>
</feature>
<dbReference type="EMBL" id="JACJIA010000003">
    <property type="protein sequence ID" value="MBA8951386.1"/>
    <property type="molecule type" value="Genomic_DNA"/>
</dbReference>
<keyword evidence="3" id="KW-0648">Protein biosynthesis</keyword>
<name>A0A7W3QLF5_ACTNM</name>
<feature type="domain" description="Translation elongation factor EFG/EF2" evidence="6">
    <location>
        <begin position="75"/>
        <end position="192"/>
    </location>
</feature>
<dbReference type="SUPFAM" id="SSF54980">
    <property type="entry name" value="EF-G C-terminal domain-like"/>
    <property type="match status" value="2"/>
</dbReference>
<keyword evidence="1" id="KW-0547">Nucleotide-binding</keyword>
<dbReference type="PANTHER" id="PTHR43261:SF1">
    <property type="entry name" value="RIBOSOME-RELEASING FACTOR 2, MITOCHONDRIAL"/>
    <property type="match status" value="1"/>
</dbReference>
<keyword evidence="4" id="KW-0342">GTP-binding</keyword>
<dbReference type="Gene3D" id="3.30.70.240">
    <property type="match status" value="1"/>
</dbReference>
<dbReference type="Pfam" id="PF14492">
    <property type="entry name" value="EFG_III"/>
    <property type="match status" value="1"/>
</dbReference>
<comment type="caution">
    <text evidence="7">The sequence shown here is derived from an EMBL/GenBank/DDBJ whole genome shotgun (WGS) entry which is preliminary data.</text>
</comment>
<keyword evidence="8" id="KW-1185">Reference proteome</keyword>
<organism evidence="7 8">
    <name type="scientific">Actinomadura namibiensis</name>
    <dbReference type="NCBI Taxonomy" id="182080"/>
    <lineage>
        <taxon>Bacteria</taxon>
        <taxon>Bacillati</taxon>
        <taxon>Actinomycetota</taxon>
        <taxon>Actinomycetes</taxon>
        <taxon>Streptosporangiales</taxon>
        <taxon>Thermomonosporaceae</taxon>
        <taxon>Actinomadura</taxon>
    </lineage>
</organism>
<evidence type="ECO:0000259" key="6">
    <source>
        <dbReference type="SMART" id="SM00889"/>
    </source>
</evidence>
<dbReference type="InterPro" id="IPR005517">
    <property type="entry name" value="Transl_elong_EFG/EF2_IV"/>
</dbReference>
<dbReference type="GO" id="GO:0032790">
    <property type="term" value="P:ribosome disassembly"/>
    <property type="evidence" value="ECO:0007669"/>
    <property type="project" value="TreeGrafter"/>
</dbReference>
<evidence type="ECO:0000313" key="8">
    <source>
        <dbReference type="Proteomes" id="UP000572680"/>
    </source>
</evidence>
<dbReference type="Gene3D" id="3.30.230.10">
    <property type="match status" value="1"/>
</dbReference>
<dbReference type="InterPro" id="IPR035649">
    <property type="entry name" value="EFG_V"/>
</dbReference>
<dbReference type="InterPro" id="IPR000640">
    <property type="entry name" value="EFG_V-like"/>
</dbReference>
<dbReference type="PANTHER" id="PTHR43261">
    <property type="entry name" value="TRANSLATION ELONGATION FACTOR G-RELATED"/>
    <property type="match status" value="1"/>
</dbReference>
<gene>
    <name evidence="7" type="ORF">HNR61_003017</name>
</gene>
<dbReference type="Gene3D" id="3.30.70.870">
    <property type="entry name" value="Elongation Factor G (Translational Gtpase), domain 3"/>
    <property type="match status" value="1"/>
</dbReference>
<dbReference type="Pfam" id="PF03764">
    <property type="entry name" value="EFG_IV"/>
    <property type="match status" value="1"/>
</dbReference>
<dbReference type="SUPFAM" id="SSF54211">
    <property type="entry name" value="Ribosomal protein S5 domain 2-like"/>
    <property type="match status" value="1"/>
</dbReference>
<dbReference type="GO" id="GO:0005525">
    <property type="term" value="F:GTP binding"/>
    <property type="evidence" value="ECO:0007669"/>
    <property type="project" value="UniProtKB-KW"/>
</dbReference>
<reference evidence="7 8" key="1">
    <citation type="submission" date="2020-08" db="EMBL/GenBank/DDBJ databases">
        <title>Genomic Encyclopedia of Type Strains, Phase IV (KMG-IV): sequencing the most valuable type-strain genomes for metagenomic binning, comparative biology and taxonomic classification.</title>
        <authorList>
            <person name="Goeker M."/>
        </authorList>
    </citation>
    <scope>NUCLEOTIDE SEQUENCE [LARGE SCALE GENOMIC DNA]</scope>
    <source>
        <strain evidence="7 8">DSM 44197</strain>
    </source>
</reference>
<dbReference type="InterPro" id="IPR020568">
    <property type="entry name" value="Ribosomal_Su5_D2-typ_SF"/>
</dbReference>
<dbReference type="SMART" id="SM00838">
    <property type="entry name" value="EFG_C"/>
    <property type="match status" value="1"/>
</dbReference>
<dbReference type="AlphaFoldDB" id="A0A7W3QLF5"/>
<evidence type="ECO:0000259" key="5">
    <source>
        <dbReference type="SMART" id="SM00838"/>
    </source>
</evidence>